<dbReference type="CDD" id="cd01285">
    <property type="entry name" value="nucleoside_deaminase"/>
    <property type="match status" value="1"/>
</dbReference>
<name>A0A7R9DGF6_TIMPO</name>
<comment type="similarity">
    <text evidence="2">Belongs to the cytidine and deoxycytidylate deaminase family. ADAT3 subfamily.</text>
</comment>
<keyword evidence="1" id="KW-0819">tRNA processing</keyword>
<gene>
    <name evidence="4" type="ORF">TPSB3V08_LOCUS8821</name>
</gene>
<dbReference type="InterPro" id="IPR002125">
    <property type="entry name" value="CMP_dCMP_dom"/>
</dbReference>
<dbReference type="EMBL" id="OD006569">
    <property type="protein sequence ID" value="CAD7413120.1"/>
    <property type="molecule type" value="Genomic_DNA"/>
</dbReference>
<dbReference type="Gene3D" id="3.40.140.10">
    <property type="entry name" value="Cytidine Deaminase, domain 2"/>
    <property type="match status" value="2"/>
</dbReference>
<dbReference type="GO" id="GO:0046872">
    <property type="term" value="F:metal ion binding"/>
    <property type="evidence" value="ECO:0007669"/>
    <property type="project" value="UniProtKB-KW"/>
</dbReference>
<organism evidence="4">
    <name type="scientific">Timema poppense</name>
    <name type="common">Walking stick</name>
    <dbReference type="NCBI Taxonomy" id="170557"/>
    <lineage>
        <taxon>Eukaryota</taxon>
        <taxon>Metazoa</taxon>
        <taxon>Ecdysozoa</taxon>
        <taxon>Arthropoda</taxon>
        <taxon>Hexapoda</taxon>
        <taxon>Insecta</taxon>
        <taxon>Pterygota</taxon>
        <taxon>Neoptera</taxon>
        <taxon>Polyneoptera</taxon>
        <taxon>Phasmatodea</taxon>
        <taxon>Timematodea</taxon>
        <taxon>Timematoidea</taxon>
        <taxon>Timematidae</taxon>
        <taxon>Timema</taxon>
    </lineage>
</organism>
<dbReference type="PANTHER" id="PTHR11079:SF156">
    <property type="entry name" value="INACTIVE TRNA-SPECIFIC ADENOSINE DEAMINASE-LIKE PROTEIN 3-RELATED"/>
    <property type="match status" value="1"/>
</dbReference>
<evidence type="ECO:0000259" key="3">
    <source>
        <dbReference type="PROSITE" id="PS51747"/>
    </source>
</evidence>
<dbReference type="GO" id="GO:0005634">
    <property type="term" value="C:nucleus"/>
    <property type="evidence" value="ECO:0007669"/>
    <property type="project" value="TreeGrafter"/>
</dbReference>
<feature type="domain" description="CMP/dCMP-type deaminase" evidence="3">
    <location>
        <begin position="171"/>
        <end position="439"/>
    </location>
</feature>
<dbReference type="InterPro" id="IPR058535">
    <property type="entry name" value="MafB19-deam"/>
</dbReference>
<dbReference type="PROSITE" id="PS51747">
    <property type="entry name" value="CYT_DCMP_DEAMINASES_2"/>
    <property type="match status" value="1"/>
</dbReference>
<accession>A0A7R9DGF6</accession>
<dbReference type="Pfam" id="PF14437">
    <property type="entry name" value="MafB19-deam"/>
    <property type="match status" value="1"/>
</dbReference>
<dbReference type="InterPro" id="IPR016193">
    <property type="entry name" value="Cytidine_deaminase-like"/>
</dbReference>
<dbReference type="SUPFAM" id="SSF53927">
    <property type="entry name" value="Cytidine deaminase-like"/>
    <property type="match status" value="1"/>
</dbReference>
<dbReference type="PANTHER" id="PTHR11079">
    <property type="entry name" value="CYTOSINE DEAMINASE FAMILY MEMBER"/>
    <property type="match status" value="1"/>
</dbReference>
<dbReference type="AlphaFoldDB" id="A0A7R9DGF6"/>
<dbReference type="GO" id="GO:0002100">
    <property type="term" value="P:tRNA wobble adenosine to inosine editing"/>
    <property type="evidence" value="ECO:0007669"/>
    <property type="project" value="InterPro"/>
</dbReference>
<evidence type="ECO:0000256" key="2">
    <source>
        <dbReference type="ARBA" id="ARBA00038160"/>
    </source>
</evidence>
<evidence type="ECO:0000313" key="4">
    <source>
        <dbReference type="EMBL" id="CAD7413120.1"/>
    </source>
</evidence>
<proteinExistence type="inferred from homology"/>
<reference evidence="4" key="1">
    <citation type="submission" date="2020-11" db="EMBL/GenBank/DDBJ databases">
        <authorList>
            <person name="Tran Van P."/>
        </authorList>
    </citation>
    <scope>NUCLEOTIDE SEQUENCE</scope>
</reference>
<dbReference type="GO" id="GO:0005737">
    <property type="term" value="C:cytoplasm"/>
    <property type="evidence" value="ECO:0007669"/>
    <property type="project" value="TreeGrafter"/>
</dbReference>
<sequence>MQRKRPKMDLAVDVTKQMFADETLKDFSREGTLSWNLEPVLHDGITGDLPLVDVFVDTIVEKKHTSRLIQELNVLYPIPSLQHLKRVYKTDVILSIAGDAALEQCLDRLKAGGLDATGLSGVPRRQRVCSASPKTRRQFQEATLLWPCNFHEDKYLEKVLAGRLFTAKDKLQQQRFMEMALKAARVSVTMGGCGTGAVIVDPKMSGTQVIAVGYDERGGHPLKHAAMVAVDLVARGQGGGTWEVKSSGQWHLEMSQLAEIDDASTPSIKVVSSIQNTNDLFKQNNISSYKFKDVDIKKKDGLGTTGTHTMCDTDDTIRKDSTDDLVKPLPSIRNTDIKRGNQESSQCSKCELDRCRDEIGVENKNEHKKSGSENTKTGPYLCTGYDIYLTREPCAMCAMALVHSRVRRVFYGSSTPSGALGTNAVVHCLKGLNHRYEVFRGVLARRCEEVWRSATDGS</sequence>
<evidence type="ECO:0000256" key="1">
    <source>
        <dbReference type="ARBA" id="ARBA00022694"/>
    </source>
</evidence>
<dbReference type="GO" id="GO:0052717">
    <property type="term" value="F:tRNA-specific adenosine-34 deaminase activity"/>
    <property type="evidence" value="ECO:0007669"/>
    <property type="project" value="UniProtKB-EC"/>
</dbReference>
<protein>
    <recommendedName>
        <fullName evidence="3">CMP/dCMP-type deaminase domain-containing protein</fullName>
    </recommendedName>
</protein>